<dbReference type="Proteomes" id="UP000008021">
    <property type="component" value="Chromosome 12"/>
</dbReference>
<feature type="compositionally biased region" description="Basic and acidic residues" evidence="3">
    <location>
        <begin position="167"/>
        <end position="181"/>
    </location>
</feature>
<dbReference type="SUPFAM" id="SSF50965">
    <property type="entry name" value="Galactose oxidase, central domain"/>
    <property type="match status" value="1"/>
</dbReference>
<proteinExistence type="predicted"/>
<keyword evidence="6" id="KW-1185">Reference proteome</keyword>
<feature type="compositionally biased region" description="Basic and acidic residues" evidence="3">
    <location>
        <begin position="421"/>
        <end position="430"/>
    </location>
</feature>
<dbReference type="GO" id="GO:0006869">
    <property type="term" value="P:lipid transport"/>
    <property type="evidence" value="ECO:0007669"/>
    <property type="project" value="TreeGrafter"/>
</dbReference>
<dbReference type="Gramene" id="OMERI12G10550.1">
    <property type="protein sequence ID" value="OMERI12G10550.1"/>
    <property type="gene ID" value="OMERI12G10550"/>
</dbReference>
<evidence type="ECO:0000256" key="3">
    <source>
        <dbReference type="SAM" id="MobiDB-lite"/>
    </source>
</evidence>
<name>A0A0E0FCX9_9ORYZ</name>
<accession>A0A0E0FCX9</accession>
<sequence length="1093" mass="120017">MEIELEAQCFCEEKKLQHATLELKQGTKSVQAYYDELSSCLCRANAIDDLDAIEYFKRGLSPKIATAIEGRYARSVRGFLIYAIKEEKKWEYYCKKKRSISPSKKMKVDDSTPTPNCLRPLENTIVDGGTFAPGVQVALEEVAVDDHCSIDAPCYADLEMQQNPSENESHIAKLSERDKKSALSNSTKYEVESIHNESERNTPHKKRGLECKACEDVFDSNKRISTFSVVSPNVCKEKDEEMVVNPMKCQEDKRIEKIDLMENYPTTALSINHDDKGGKNSETTPTFDTSPQELKDNKDESYFCKHEELTLRGAAGRVRAPPTPAPPRPHHLPPAPPSPAGAGGAAAQDRLRVFQDDFVKSDVTTQPKDAPGVLKERDPSYDEMLKHMVGRITTKPGGKPEMGEAFVVDQYNRPLPRVRTSRPEPGEGGHRQLPPGTINVAHVHEIIQLYQGKSSNHPGPMSVDEIASKFRVEASVVQNIVQFVSLPQEEHAHLSKASGSTPTPLASAAPPISRVAGAAAAAAPDLEPSRSFRPLPPISPEGAWIPNLLGVGGRGRREGRRTRGSASKPLASSGTFRARCGGMASAKESHPVKSASEESKVVVVENGKMVDVQDKEITMEGLCSISSYDQWARIPVSGPLPKPRYKHAAAVVQEKMYVFGGNHNGRYLGDMQVLDFKSLSWSKLEAKIQSEEPSDLTGTASLPPCAGHALVPWGNKILCLAGHTREPTESLSVKEFDPQTCTWSTLRTYGRSPSSRGGQSVTLVGGTLVVFGGEGDGRSLLNDLHVLDLETMTWDEFETTGTPPSPRSEHAAACYADHYLLIFGGGSHSTCFSDLHLLDMQTMEWSRPEHQGITPEPRAGHAGVTVGENWFITGGGNNKKGVPETLVLNMSTFVWSVVTSLEGRAPPTSEGSSLVLHKVNGEDFLIYALKSSRKSGVPSGQLNEPETNGLASVAENSSRGVIFEIEELQDEKIMTIKRADTSKTLLQAVKGEKSQIEEKLNQEELQSSRLKQELANVETKNERNLVCDQLSAEVARASQLENEISDLQQRLQKMETLEKECESLRLEKDAESDDSSSDSNQRPADKGFWRWNG</sequence>
<dbReference type="AlphaFoldDB" id="A0A0E0FCX9"/>
<reference evidence="5" key="2">
    <citation type="submission" date="2018-05" db="EMBL/GenBank/DDBJ databases">
        <title>OmerRS3 (Oryza meridionalis Reference Sequence Version 3).</title>
        <authorList>
            <person name="Zhang J."/>
            <person name="Kudrna D."/>
            <person name="Lee S."/>
            <person name="Talag J."/>
            <person name="Welchert J."/>
            <person name="Wing R.A."/>
        </authorList>
    </citation>
    <scope>NUCLEOTIDE SEQUENCE [LARGE SCALE GENOMIC DNA]</scope>
    <source>
        <strain evidence="5">OR44</strain>
    </source>
</reference>
<keyword evidence="1" id="KW-0880">Kelch repeat</keyword>
<feature type="region of interest" description="Disordered" evidence="3">
    <location>
        <begin position="269"/>
        <end position="295"/>
    </location>
</feature>
<feature type="compositionally biased region" description="Basic and acidic residues" evidence="3">
    <location>
        <begin position="1083"/>
        <end position="1093"/>
    </location>
</feature>
<dbReference type="STRING" id="40149.A0A0E0FCX9"/>
<dbReference type="InterPro" id="IPR056819">
    <property type="entry name" value="ACBP4-6_C"/>
</dbReference>
<dbReference type="FunFam" id="2.120.10.80:FF:000167">
    <property type="entry name" value="Kelch motif family protein, expressed"/>
    <property type="match status" value="1"/>
</dbReference>
<dbReference type="Gramene" id="OMERI12G10550.2">
    <property type="protein sequence ID" value="OMERI12G10550.2"/>
    <property type="gene ID" value="OMERI12G10550"/>
</dbReference>
<feature type="region of interest" description="Disordered" evidence="3">
    <location>
        <begin position="416"/>
        <end position="435"/>
    </location>
</feature>
<evidence type="ECO:0000256" key="2">
    <source>
        <dbReference type="ARBA" id="ARBA00022737"/>
    </source>
</evidence>
<organism evidence="5">
    <name type="scientific">Oryza meridionalis</name>
    <dbReference type="NCBI Taxonomy" id="40149"/>
    <lineage>
        <taxon>Eukaryota</taxon>
        <taxon>Viridiplantae</taxon>
        <taxon>Streptophyta</taxon>
        <taxon>Embryophyta</taxon>
        <taxon>Tracheophyta</taxon>
        <taxon>Spermatophyta</taxon>
        <taxon>Magnoliopsida</taxon>
        <taxon>Liliopsida</taxon>
        <taxon>Poales</taxon>
        <taxon>Poaceae</taxon>
        <taxon>BOP clade</taxon>
        <taxon>Oryzoideae</taxon>
        <taxon>Oryzeae</taxon>
        <taxon>Oryzinae</taxon>
        <taxon>Oryza</taxon>
    </lineage>
</organism>
<feature type="compositionally biased region" description="Pro residues" evidence="3">
    <location>
        <begin position="321"/>
        <end position="339"/>
    </location>
</feature>
<dbReference type="GO" id="GO:0005829">
    <property type="term" value="C:cytosol"/>
    <property type="evidence" value="ECO:0007669"/>
    <property type="project" value="TreeGrafter"/>
</dbReference>
<feature type="region of interest" description="Disordered" evidence="3">
    <location>
        <begin position="1063"/>
        <end position="1093"/>
    </location>
</feature>
<protein>
    <recommendedName>
        <fullName evidence="4">Acyl-CoA-binding domain-containing protein</fullName>
    </recommendedName>
</protein>
<dbReference type="EnsemblPlants" id="OMERI12G10550.1">
    <property type="protein sequence ID" value="OMERI12G10550.1"/>
    <property type="gene ID" value="OMERI12G10550"/>
</dbReference>
<dbReference type="PANTHER" id="PTHR46093:SF2">
    <property type="entry name" value="KELCH MOTIF FAMILY PROTEIN, EXPRESSED"/>
    <property type="match status" value="1"/>
</dbReference>
<dbReference type="GO" id="GO:0000062">
    <property type="term" value="F:fatty-acyl-CoA binding"/>
    <property type="evidence" value="ECO:0007669"/>
    <property type="project" value="TreeGrafter"/>
</dbReference>
<evidence type="ECO:0000259" key="4">
    <source>
        <dbReference type="Pfam" id="PF24922"/>
    </source>
</evidence>
<reference evidence="5" key="1">
    <citation type="submission" date="2015-04" db="UniProtKB">
        <authorList>
            <consortium name="EnsemblPlants"/>
        </authorList>
    </citation>
    <scope>IDENTIFICATION</scope>
</reference>
<dbReference type="PANTHER" id="PTHR46093">
    <property type="entry name" value="ACYL-COA-BINDING DOMAIN-CONTAINING PROTEIN 5"/>
    <property type="match status" value="1"/>
</dbReference>
<evidence type="ECO:0000313" key="6">
    <source>
        <dbReference type="Proteomes" id="UP000008021"/>
    </source>
</evidence>
<dbReference type="InterPro" id="IPR011043">
    <property type="entry name" value="Gal_Oxase/kelch_b-propeller"/>
</dbReference>
<dbReference type="Pfam" id="PF24681">
    <property type="entry name" value="Kelch_KLHDC2_KLHL20_DRC7"/>
    <property type="match status" value="2"/>
</dbReference>
<feature type="compositionally biased region" description="Basic and acidic residues" evidence="3">
    <location>
        <begin position="189"/>
        <end position="203"/>
    </location>
</feature>
<dbReference type="Pfam" id="PF24922">
    <property type="entry name" value="ACBP4_C"/>
    <property type="match status" value="1"/>
</dbReference>
<feature type="domain" description="Acyl-CoA-binding" evidence="4">
    <location>
        <begin position="983"/>
        <end position="1078"/>
    </location>
</feature>
<feature type="compositionally biased region" description="Polar residues" evidence="3">
    <location>
        <begin position="280"/>
        <end position="292"/>
    </location>
</feature>
<evidence type="ECO:0000256" key="1">
    <source>
        <dbReference type="ARBA" id="ARBA00022441"/>
    </source>
</evidence>
<feature type="region of interest" description="Disordered" evidence="3">
    <location>
        <begin position="313"/>
        <end position="347"/>
    </location>
</feature>
<feature type="region of interest" description="Disordered" evidence="3">
    <location>
        <begin position="165"/>
        <end position="203"/>
    </location>
</feature>
<dbReference type="EnsemblPlants" id="OMERI12G10550.2">
    <property type="protein sequence ID" value="OMERI12G10550.2"/>
    <property type="gene ID" value="OMERI12G10550"/>
</dbReference>
<keyword evidence="2" id="KW-0677">Repeat</keyword>
<dbReference type="InterPro" id="IPR015915">
    <property type="entry name" value="Kelch-typ_b-propeller"/>
</dbReference>
<dbReference type="Gene3D" id="2.120.10.80">
    <property type="entry name" value="Kelch-type beta propeller"/>
    <property type="match status" value="2"/>
</dbReference>
<evidence type="ECO:0000313" key="5">
    <source>
        <dbReference type="EnsemblPlants" id="OMERI12G10550.1"/>
    </source>
</evidence>
<feature type="region of interest" description="Disordered" evidence="3">
    <location>
        <begin position="549"/>
        <end position="574"/>
    </location>
</feature>